<feature type="region of interest" description="Disordered" evidence="1">
    <location>
        <begin position="1"/>
        <end position="49"/>
    </location>
</feature>
<evidence type="ECO:0000256" key="1">
    <source>
        <dbReference type="SAM" id="MobiDB-lite"/>
    </source>
</evidence>
<accession>A0A078AL56</accession>
<name>A0A078AL56_STYLE</name>
<gene>
    <name evidence="2" type="primary">Contig19565.g20743</name>
    <name evidence="2" type="ORF">STYLEM_10619</name>
</gene>
<dbReference type="AlphaFoldDB" id="A0A078AL56"/>
<feature type="compositionally biased region" description="Basic and acidic residues" evidence="1">
    <location>
        <begin position="1"/>
        <end position="13"/>
    </location>
</feature>
<proteinExistence type="predicted"/>
<organism evidence="2 3">
    <name type="scientific">Stylonychia lemnae</name>
    <name type="common">Ciliate</name>
    <dbReference type="NCBI Taxonomy" id="5949"/>
    <lineage>
        <taxon>Eukaryota</taxon>
        <taxon>Sar</taxon>
        <taxon>Alveolata</taxon>
        <taxon>Ciliophora</taxon>
        <taxon>Intramacronucleata</taxon>
        <taxon>Spirotrichea</taxon>
        <taxon>Stichotrichia</taxon>
        <taxon>Sporadotrichida</taxon>
        <taxon>Oxytrichidae</taxon>
        <taxon>Stylonychinae</taxon>
        <taxon>Stylonychia</taxon>
    </lineage>
</organism>
<dbReference type="InParanoid" id="A0A078AL56"/>
<protein>
    <submittedName>
        <fullName evidence="2">Uncharacterized protein</fullName>
    </submittedName>
</protein>
<evidence type="ECO:0000313" key="3">
    <source>
        <dbReference type="Proteomes" id="UP000039865"/>
    </source>
</evidence>
<dbReference type="EMBL" id="CCKQ01010097">
    <property type="protein sequence ID" value="CDW81598.1"/>
    <property type="molecule type" value="Genomic_DNA"/>
</dbReference>
<evidence type="ECO:0000313" key="2">
    <source>
        <dbReference type="EMBL" id="CDW81598.1"/>
    </source>
</evidence>
<keyword evidence="3" id="KW-1185">Reference proteome</keyword>
<sequence>MNNKDHKMIEDSPFKSNIKNNMKKIQHNGDDDDELNQDNDDKSCKAQSFKSQLSMSPFIQKITNNGESNDLSINMANEKETLALDERSADQNSKIIKNSLSLHNGNAIINEDIILHQDTKEVDQSQLKDKFNSQNVSYINDKSTHGLMEYPQKNFIRVGDSIKPIRNRRQMVKQDFNQKNQHNFE</sequence>
<reference evidence="2 3" key="1">
    <citation type="submission" date="2014-06" db="EMBL/GenBank/DDBJ databases">
        <authorList>
            <person name="Swart Estienne"/>
        </authorList>
    </citation>
    <scope>NUCLEOTIDE SEQUENCE [LARGE SCALE GENOMIC DNA]</scope>
    <source>
        <strain evidence="2 3">130c</strain>
    </source>
</reference>
<dbReference type="Proteomes" id="UP000039865">
    <property type="component" value="Unassembled WGS sequence"/>
</dbReference>